<accession>A0A2C8ZYB1</accession>
<dbReference type="CDD" id="cd04301">
    <property type="entry name" value="NAT_SF"/>
    <property type="match status" value="1"/>
</dbReference>
<dbReference type="SUPFAM" id="SSF55729">
    <property type="entry name" value="Acyl-CoA N-acyltransferases (Nat)"/>
    <property type="match status" value="2"/>
</dbReference>
<dbReference type="InterPro" id="IPR016181">
    <property type="entry name" value="Acyl_CoA_acyltransferase"/>
</dbReference>
<dbReference type="RefSeq" id="WP_179691886.1">
    <property type="nucleotide sequence ID" value="NZ_BMLC01000003.1"/>
</dbReference>
<feature type="domain" description="N-acetyltransferase" evidence="1">
    <location>
        <begin position="9"/>
        <end position="178"/>
    </location>
</feature>
<gene>
    <name evidence="2" type="ORF">SAMN06296378_2370</name>
</gene>
<keyword evidence="3" id="KW-1185">Reference proteome</keyword>
<dbReference type="Gene3D" id="3.40.630.30">
    <property type="match status" value="1"/>
</dbReference>
<dbReference type="InterPro" id="IPR000182">
    <property type="entry name" value="GNAT_dom"/>
</dbReference>
<evidence type="ECO:0000313" key="3">
    <source>
        <dbReference type="Proteomes" id="UP000219440"/>
    </source>
</evidence>
<proteinExistence type="predicted"/>
<evidence type="ECO:0000313" key="2">
    <source>
        <dbReference type="EMBL" id="SOE70988.1"/>
    </source>
</evidence>
<organism evidence="2 3">
    <name type="scientific">Salinibacterium xinjiangense</name>
    <dbReference type="NCBI Taxonomy" id="386302"/>
    <lineage>
        <taxon>Bacteria</taxon>
        <taxon>Bacillati</taxon>
        <taxon>Actinomycetota</taxon>
        <taxon>Actinomycetes</taxon>
        <taxon>Micrococcales</taxon>
        <taxon>Microbacteriaceae</taxon>
        <taxon>Salinibacterium</taxon>
    </lineage>
</organism>
<dbReference type="PROSITE" id="PS51186">
    <property type="entry name" value="GNAT"/>
    <property type="match status" value="1"/>
</dbReference>
<dbReference type="AlphaFoldDB" id="A0A2C8ZYB1"/>
<reference evidence="2 3" key="1">
    <citation type="submission" date="2017-09" db="EMBL/GenBank/DDBJ databases">
        <authorList>
            <person name="Ehlers B."/>
            <person name="Leendertz F.H."/>
        </authorList>
    </citation>
    <scope>NUCLEOTIDE SEQUENCE [LARGE SCALE GENOMIC DNA]</scope>
    <source>
        <strain evidence="2 3">CGMCC 1.05381</strain>
    </source>
</reference>
<protein>
    <submittedName>
        <fullName evidence="2">Acetyltransferase (GNAT) family protein</fullName>
    </submittedName>
</protein>
<name>A0A2C8ZYB1_9MICO</name>
<keyword evidence="2" id="KW-0808">Transferase</keyword>
<dbReference type="Pfam" id="PF00583">
    <property type="entry name" value="Acetyltransf_1"/>
    <property type="match status" value="1"/>
</dbReference>
<dbReference type="EMBL" id="OCST01000004">
    <property type="protein sequence ID" value="SOE70988.1"/>
    <property type="molecule type" value="Genomic_DNA"/>
</dbReference>
<sequence>MTTFTIDEVTIPSGIADPGAVDFIEAIDLGNAVNALGYGTTDINYEPAEELPHFLNPHEPMTLLVARVDGRMAGRGIYETQTGEDADSAWLAAQVLPEFRGLGIGTALAEAVETMAASAGKSKALVYTPIPPMSGEQLTPPTGFGSVVRDHAATRFLLRRGYRLEQVERASRLGLPVDGLATRLADAEQSSGVDYVLRYWEGRTPERWLEGFAHLATRMSTDAPSAGLEEPEDVWTVERVIEFDDRNARLNPRRRVVAADEHLRSGSLVGFTVLSVPQQLVRAVDQYATLVLREHRGHRLGMLLKVANLEHLERVAPGHPSVITFNAEENRHMLDVNEAVGFVPIASESAWRKDLV</sequence>
<dbReference type="Proteomes" id="UP000219440">
    <property type="component" value="Unassembled WGS sequence"/>
</dbReference>
<evidence type="ECO:0000259" key="1">
    <source>
        <dbReference type="PROSITE" id="PS51186"/>
    </source>
</evidence>
<dbReference type="GO" id="GO:0016747">
    <property type="term" value="F:acyltransferase activity, transferring groups other than amino-acyl groups"/>
    <property type="evidence" value="ECO:0007669"/>
    <property type="project" value="InterPro"/>
</dbReference>